<keyword evidence="2" id="KW-0812">Transmembrane</keyword>
<feature type="transmembrane region" description="Helical" evidence="2">
    <location>
        <begin position="21"/>
        <end position="45"/>
    </location>
</feature>
<keyword evidence="4" id="KW-0808">Transferase</keyword>
<dbReference type="Pfam" id="PF02397">
    <property type="entry name" value="Bac_transf"/>
    <property type="match status" value="1"/>
</dbReference>
<gene>
    <name evidence="4" type="ORF">D1Z90_13400</name>
</gene>
<evidence type="ECO:0000256" key="2">
    <source>
        <dbReference type="SAM" id="Phobius"/>
    </source>
</evidence>
<dbReference type="OrthoDB" id="9808602at2"/>
<organism evidence="4 5">
    <name type="scientific">Motilimonas pumila</name>
    <dbReference type="NCBI Taxonomy" id="2303987"/>
    <lineage>
        <taxon>Bacteria</taxon>
        <taxon>Pseudomonadati</taxon>
        <taxon>Pseudomonadota</taxon>
        <taxon>Gammaproteobacteria</taxon>
        <taxon>Alteromonadales</taxon>
        <taxon>Alteromonadales genera incertae sedis</taxon>
        <taxon>Motilimonas</taxon>
    </lineage>
</organism>
<keyword evidence="5" id="KW-1185">Reference proteome</keyword>
<keyword evidence="2" id="KW-1133">Transmembrane helix</keyword>
<dbReference type="EMBL" id="QZCH01000017">
    <property type="protein sequence ID" value="RJG42479.1"/>
    <property type="molecule type" value="Genomic_DNA"/>
</dbReference>
<accession>A0A418YDB7</accession>
<evidence type="ECO:0000256" key="1">
    <source>
        <dbReference type="ARBA" id="ARBA00006464"/>
    </source>
</evidence>
<name>A0A418YDB7_9GAMM</name>
<evidence type="ECO:0000259" key="3">
    <source>
        <dbReference type="Pfam" id="PF02397"/>
    </source>
</evidence>
<protein>
    <submittedName>
        <fullName evidence="4">Sugar transferase</fullName>
    </submittedName>
</protein>
<dbReference type="GO" id="GO:0016780">
    <property type="term" value="F:phosphotransferase activity, for other substituted phosphate groups"/>
    <property type="evidence" value="ECO:0007669"/>
    <property type="project" value="TreeGrafter"/>
</dbReference>
<dbReference type="AlphaFoldDB" id="A0A418YDB7"/>
<dbReference type="PANTHER" id="PTHR30576">
    <property type="entry name" value="COLANIC BIOSYNTHESIS UDP-GLUCOSE LIPID CARRIER TRANSFERASE"/>
    <property type="match status" value="1"/>
</dbReference>
<dbReference type="Proteomes" id="UP000283255">
    <property type="component" value="Unassembled WGS sequence"/>
</dbReference>
<evidence type="ECO:0000313" key="5">
    <source>
        <dbReference type="Proteomes" id="UP000283255"/>
    </source>
</evidence>
<sequence>MQRNAARNSYIPWTVLTCKRIFDIAFAFTALILLLPLFPLIAVLIKMTSKGPVLYSQVRTGRQTQQGRVFIIYKFRSMVQDAEKNGQAMLASNNDVRITQVGRWLRKTRLDETPQLWNILKGDMSLIGPRPERPVLVDKIEQQHPFFAERTYQVLPGLTGLAQTQQSYLDSVEDIEQKLALDHGYCLSLSRFSTWLKTDCQIVLATVVTVLKCNG</sequence>
<keyword evidence="2" id="KW-0472">Membrane</keyword>
<proteinExistence type="inferred from homology"/>
<evidence type="ECO:0000313" key="4">
    <source>
        <dbReference type="EMBL" id="RJG42479.1"/>
    </source>
</evidence>
<dbReference type="InterPro" id="IPR003362">
    <property type="entry name" value="Bact_transf"/>
</dbReference>
<reference evidence="4 5" key="2">
    <citation type="submission" date="2019-01" db="EMBL/GenBank/DDBJ databases">
        <title>Motilimonas pumilus sp. nov., isolated from the gut of sea cucumber (Apostichopus japonicus).</title>
        <authorList>
            <person name="Wang F.-Q."/>
            <person name="Ren L.-H."/>
            <person name="Lin Y.-W."/>
            <person name="Sun G.-H."/>
            <person name="Du Z.-J."/>
            <person name="Zhao J.-X."/>
            <person name="Liu X.-J."/>
            <person name="Liu L.-J."/>
        </authorList>
    </citation>
    <scope>NUCLEOTIDE SEQUENCE [LARGE SCALE GENOMIC DNA]</scope>
    <source>
        <strain evidence="4 5">PLHSC7-2</strain>
    </source>
</reference>
<feature type="domain" description="Bacterial sugar transferase" evidence="3">
    <location>
        <begin position="19"/>
        <end position="212"/>
    </location>
</feature>
<comment type="caution">
    <text evidence="4">The sequence shown here is derived from an EMBL/GenBank/DDBJ whole genome shotgun (WGS) entry which is preliminary data.</text>
</comment>
<reference evidence="4 5" key="1">
    <citation type="submission" date="2018-09" db="EMBL/GenBank/DDBJ databases">
        <authorList>
            <person name="Wang F."/>
        </authorList>
    </citation>
    <scope>NUCLEOTIDE SEQUENCE [LARGE SCALE GENOMIC DNA]</scope>
    <source>
        <strain evidence="4 5">PLHSC7-2</strain>
    </source>
</reference>
<comment type="similarity">
    <text evidence="1">Belongs to the bacterial sugar transferase family.</text>
</comment>
<dbReference type="PANTHER" id="PTHR30576:SF0">
    <property type="entry name" value="UNDECAPRENYL-PHOSPHATE N-ACETYLGALACTOSAMINYL 1-PHOSPHATE TRANSFERASE-RELATED"/>
    <property type="match status" value="1"/>
</dbReference>